<reference evidence="3" key="1">
    <citation type="submission" date="2022-10" db="EMBL/GenBank/DDBJ databases">
        <title>Culturing micro-colonial fungi from biological soil crusts in the Mojave desert and describing Neophaeococcomyces mojavensis, and introducing the new genera and species Taxawa tesnikishii.</title>
        <authorList>
            <person name="Kurbessoian T."/>
            <person name="Stajich J.E."/>
        </authorList>
    </citation>
    <scope>NUCLEOTIDE SEQUENCE</scope>
    <source>
        <strain evidence="3">TK_41</strain>
    </source>
</reference>
<keyword evidence="4" id="KW-1185">Reference proteome</keyword>
<comment type="caution">
    <text evidence="3">The sequence shown here is derived from an EMBL/GenBank/DDBJ whole genome shotgun (WGS) entry which is preliminary data.</text>
</comment>
<feature type="compositionally biased region" description="Polar residues" evidence="1">
    <location>
        <begin position="354"/>
        <end position="367"/>
    </location>
</feature>
<evidence type="ECO:0000256" key="1">
    <source>
        <dbReference type="SAM" id="MobiDB-lite"/>
    </source>
</evidence>
<feature type="compositionally biased region" description="Polar residues" evidence="1">
    <location>
        <begin position="414"/>
        <end position="430"/>
    </location>
</feature>
<dbReference type="AlphaFoldDB" id="A0AA39CEK0"/>
<protein>
    <recommendedName>
        <fullName evidence="2">Myb-like DNA-binding domain-containing protein</fullName>
    </recommendedName>
</protein>
<organism evidence="3 4">
    <name type="scientific">Cladophialophora chaetospira</name>
    <dbReference type="NCBI Taxonomy" id="386627"/>
    <lineage>
        <taxon>Eukaryota</taxon>
        <taxon>Fungi</taxon>
        <taxon>Dikarya</taxon>
        <taxon>Ascomycota</taxon>
        <taxon>Pezizomycotina</taxon>
        <taxon>Eurotiomycetes</taxon>
        <taxon>Chaetothyriomycetidae</taxon>
        <taxon>Chaetothyriales</taxon>
        <taxon>Herpotrichiellaceae</taxon>
        <taxon>Cladophialophora</taxon>
    </lineage>
</organism>
<accession>A0AA39CEK0</accession>
<sequence length="472" mass="51058">MSSLRRTKNFATDPQTPMFLYTILKQLDLRSINWNEVADSLGISNGHAARMRYSRMRSQFEGLSNQPKPPKPKKENTGESKSSKAKAKNNKRLLMEEENERIASSRPPFQHAMQPESDPKRIKIEPQSYTNAWNSTSMYTEYPTQPGAATYWGQPAIKTEPLPFGIPSMPPQITPTTPAIKQEPGSAAVLSDHVPASTAAIKQESDTSVQDSDVAESDLIVVKREQRTTNTEQTTPLLAYPANDASSYPVSHTISAYFDRQQKPMPATQAYSSSHGMPGYLPSQAFPHGAYGATNAYNTAQSAFSWTTSIPGQHAPVATLMDDSNNMMLNPYATTYQDMLNMPLYRRSSSILQIPDPSSQQVTTPTPSKGAETGGEGVGASEKAPAILAVVSEQQVLSGDMTSASVVAPIDSSEPVTVNSDSNPPGTSAGQALPTANVIEVESDTEVEAEAAHDEVVNHVGQAKVKNEVVEL</sequence>
<evidence type="ECO:0000259" key="2">
    <source>
        <dbReference type="Pfam" id="PF22980"/>
    </source>
</evidence>
<feature type="domain" description="Myb-like DNA-binding" evidence="2">
    <location>
        <begin position="16"/>
        <end position="61"/>
    </location>
</feature>
<feature type="compositionally biased region" description="Basic and acidic residues" evidence="1">
    <location>
        <begin position="72"/>
        <end position="82"/>
    </location>
</feature>
<evidence type="ECO:0000313" key="4">
    <source>
        <dbReference type="Proteomes" id="UP001172673"/>
    </source>
</evidence>
<gene>
    <name evidence="3" type="ORF">H2200_009971</name>
</gene>
<dbReference type="InterPro" id="IPR054505">
    <property type="entry name" value="Myb_DNA-bind_8"/>
</dbReference>
<dbReference type="EMBL" id="JAPDRK010000016">
    <property type="protein sequence ID" value="KAJ9605314.1"/>
    <property type="molecule type" value="Genomic_DNA"/>
</dbReference>
<feature type="region of interest" description="Disordered" evidence="1">
    <location>
        <begin position="413"/>
        <end position="434"/>
    </location>
</feature>
<evidence type="ECO:0000313" key="3">
    <source>
        <dbReference type="EMBL" id="KAJ9605314.1"/>
    </source>
</evidence>
<proteinExistence type="predicted"/>
<name>A0AA39CEK0_9EURO</name>
<dbReference type="Proteomes" id="UP001172673">
    <property type="component" value="Unassembled WGS sequence"/>
</dbReference>
<dbReference type="Pfam" id="PF22980">
    <property type="entry name" value="Myb_DNA-bind_8"/>
    <property type="match status" value="1"/>
</dbReference>
<feature type="region of interest" description="Disordered" evidence="1">
    <location>
        <begin position="60"/>
        <end position="92"/>
    </location>
</feature>
<feature type="region of interest" description="Disordered" evidence="1">
    <location>
        <begin position="354"/>
        <end position="380"/>
    </location>
</feature>